<comment type="caution">
    <text evidence="3">The sequence shown here is derived from an EMBL/GenBank/DDBJ whole genome shotgun (WGS) entry which is preliminary data.</text>
</comment>
<gene>
    <name evidence="3" type="ORF">Cgig2_030819</name>
</gene>
<evidence type="ECO:0000313" key="4">
    <source>
        <dbReference type="Proteomes" id="UP001153076"/>
    </source>
</evidence>
<evidence type="ECO:0000256" key="1">
    <source>
        <dbReference type="SAM" id="MobiDB-lite"/>
    </source>
</evidence>
<keyword evidence="2" id="KW-0812">Transmembrane</keyword>
<dbReference type="Proteomes" id="UP001153076">
    <property type="component" value="Unassembled WGS sequence"/>
</dbReference>
<keyword evidence="2" id="KW-0472">Membrane</keyword>
<dbReference type="EMBL" id="JAKOGI010001539">
    <property type="protein sequence ID" value="KAJ8425114.1"/>
    <property type="molecule type" value="Genomic_DNA"/>
</dbReference>
<proteinExistence type="predicted"/>
<reference evidence="3" key="1">
    <citation type="submission" date="2022-04" db="EMBL/GenBank/DDBJ databases">
        <title>Carnegiea gigantea Genome sequencing and assembly v2.</title>
        <authorList>
            <person name="Copetti D."/>
            <person name="Sanderson M.J."/>
            <person name="Burquez A."/>
            <person name="Wojciechowski M.F."/>
        </authorList>
    </citation>
    <scope>NUCLEOTIDE SEQUENCE</scope>
    <source>
        <strain evidence="3">SGP5-SGP5p</strain>
        <tissue evidence="3">Aerial part</tissue>
    </source>
</reference>
<feature type="transmembrane region" description="Helical" evidence="2">
    <location>
        <begin position="12"/>
        <end position="31"/>
    </location>
</feature>
<dbReference type="InterPro" id="IPR055283">
    <property type="entry name" value="TAXIMIN_1/2"/>
</dbReference>
<name>A0A9Q1GT61_9CARY</name>
<feature type="region of interest" description="Disordered" evidence="1">
    <location>
        <begin position="73"/>
        <end position="93"/>
    </location>
</feature>
<protein>
    <submittedName>
        <fullName evidence="3">Uncharacterized protein</fullName>
    </submittedName>
</protein>
<keyword evidence="2" id="KW-1133">Transmembrane helix</keyword>
<dbReference type="OrthoDB" id="1921758at2759"/>
<organism evidence="3 4">
    <name type="scientific">Carnegiea gigantea</name>
    <dbReference type="NCBI Taxonomy" id="171969"/>
    <lineage>
        <taxon>Eukaryota</taxon>
        <taxon>Viridiplantae</taxon>
        <taxon>Streptophyta</taxon>
        <taxon>Embryophyta</taxon>
        <taxon>Tracheophyta</taxon>
        <taxon>Spermatophyta</taxon>
        <taxon>Magnoliopsida</taxon>
        <taxon>eudicotyledons</taxon>
        <taxon>Gunneridae</taxon>
        <taxon>Pentapetalae</taxon>
        <taxon>Caryophyllales</taxon>
        <taxon>Cactineae</taxon>
        <taxon>Cactaceae</taxon>
        <taxon>Cactoideae</taxon>
        <taxon>Echinocereeae</taxon>
        <taxon>Carnegiea</taxon>
    </lineage>
</organism>
<dbReference type="PANTHER" id="PTHR33834">
    <property type="entry name" value="SIGNALING PEPTIDE TAXIMIN 2"/>
    <property type="match status" value="1"/>
</dbReference>
<keyword evidence="4" id="KW-1185">Reference proteome</keyword>
<accession>A0A9Q1GT61</accession>
<evidence type="ECO:0000313" key="3">
    <source>
        <dbReference type="EMBL" id="KAJ8425114.1"/>
    </source>
</evidence>
<dbReference type="AlphaFoldDB" id="A0A9Q1GT61"/>
<dbReference type="PANTHER" id="PTHR33834:SF2">
    <property type="entry name" value="SIGNALING PEPTIDE TAXIMIN 1"/>
    <property type="match status" value="1"/>
</dbReference>
<evidence type="ECO:0000256" key="2">
    <source>
        <dbReference type="SAM" id="Phobius"/>
    </source>
</evidence>
<sequence>MCCGGECRPLAFILGLPFAFLSLLISIVGIIIWIPGLLLSCICPCCLCVTVLVELALELIKAPLHNIPLKAKKLKRNGSPNPRTTAHAAPQPTGSATLVAAKREYNPVVGDPIQSSTAKSILAAMKVKEEMRTDRVKVKQGRRYNSCDGENMWTTKLPATTPIRFHGYDGDGLFPVSQEGFLPTLGWRDPPIDPIGVELYKARHGRLLLVTSETDPGRVDP</sequence>